<protein>
    <submittedName>
        <fullName evidence="1">Uncharacterized protein</fullName>
    </submittedName>
</protein>
<dbReference type="AlphaFoldDB" id="A0ABD0VT32"/>
<evidence type="ECO:0000313" key="1">
    <source>
        <dbReference type="EMBL" id="KAL0927710.1"/>
    </source>
</evidence>
<keyword evidence="2" id="KW-1185">Reference proteome</keyword>
<proteinExistence type="predicted"/>
<organism evidence="1 2">
    <name type="scientific">Dendrobium thyrsiflorum</name>
    <name type="common">Pinecone-like raceme dendrobium</name>
    <name type="synonym">Orchid</name>
    <dbReference type="NCBI Taxonomy" id="117978"/>
    <lineage>
        <taxon>Eukaryota</taxon>
        <taxon>Viridiplantae</taxon>
        <taxon>Streptophyta</taxon>
        <taxon>Embryophyta</taxon>
        <taxon>Tracheophyta</taxon>
        <taxon>Spermatophyta</taxon>
        <taxon>Magnoliopsida</taxon>
        <taxon>Liliopsida</taxon>
        <taxon>Asparagales</taxon>
        <taxon>Orchidaceae</taxon>
        <taxon>Epidendroideae</taxon>
        <taxon>Malaxideae</taxon>
        <taxon>Dendrobiinae</taxon>
        <taxon>Dendrobium</taxon>
    </lineage>
</organism>
<reference evidence="1 2" key="1">
    <citation type="journal article" date="2024" name="Plant Biotechnol. J.">
        <title>Dendrobium thyrsiflorum genome and its molecular insights into genes involved in important horticultural traits.</title>
        <authorList>
            <person name="Chen B."/>
            <person name="Wang J.Y."/>
            <person name="Zheng P.J."/>
            <person name="Li K.L."/>
            <person name="Liang Y.M."/>
            <person name="Chen X.F."/>
            <person name="Zhang C."/>
            <person name="Zhao X."/>
            <person name="He X."/>
            <person name="Zhang G.Q."/>
            <person name="Liu Z.J."/>
            <person name="Xu Q."/>
        </authorList>
    </citation>
    <scope>NUCLEOTIDE SEQUENCE [LARGE SCALE GENOMIC DNA]</scope>
    <source>
        <strain evidence="1">GZMU011</strain>
    </source>
</reference>
<gene>
    <name evidence="1" type="ORF">M5K25_001911</name>
</gene>
<comment type="caution">
    <text evidence="1">The sequence shown here is derived from an EMBL/GenBank/DDBJ whole genome shotgun (WGS) entry which is preliminary data.</text>
</comment>
<accession>A0ABD0VT32</accession>
<dbReference type="Proteomes" id="UP001552299">
    <property type="component" value="Unassembled WGS sequence"/>
</dbReference>
<name>A0ABD0VT32_DENTH</name>
<sequence length="214" mass="23905">MTTSTPEVKFLGWTTSGWGAKCPNEAGSSSLARPRLRVLADHLTFKGADLSKGKSVQSLGKNEYLRKKSSNFNVKAIISLTANIRGFYEIGTRKWDSDLRFGPPFTHHPRPDPLGCIRRDVHYEITWHDLGHRSSAPPRIDMDGWMSASFSRGGKELDSVEFASRITWHDLGHRSSAPPRIDFLLLVMSAPFLVLYASARKLAFPGKNLSTLNH</sequence>
<dbReference type="EMBL" id="JANQDX010000002">
    <property type="protein sequence ID" value="KAL0927710.1"/>
    <property type="molecule type" value="Genomic_DNA"/>
</dbReference>
<evidence type="ECO:0000313" key="2">
    <source>
        <dbReference type="Proteomes" id="UP001552299"/>
    </source>
</evidence>